<dbReference type="AlphaFoldDB" id="A0AB39ZCC3"/>
<dbReference type="GO" id="GO:0008270">
    <property type="term" value="F:zinc ion binding"/>
    <property type="evidence" value="ECO:0007669"/>
    <property type="project" value="InterPro"/>
</dbReference>
<dbReference type="Proteomes" id="UP001652628">
    <property type="component" value="Chromosome 3"/>
</dbReference>
<dbReference type="GO" id="GO:0004181">
    <property type="term" value="F:metallocarboxypeptidase activity"/>
    <property type="evidence" value="ECO:0007669"/>
    <property type="project" value="InterPro"/>
</dbReference>
<dbReference type="GO" id="GO:0005615">
    <property type="term" value="C:extracellular space"/>
    <property type="evidence" value="ECO:0007669"/>
    <property type="project" value="TreeGrafter"/>
</dbReference>
<evidence type="ECO:0000256" key="1">
    <source>
        <dbReference type="ARBA" id="ARBA00001947"/>
    </source>
</evidence>
<dbReference type="PROSITE" id="PS52035">
    <property type="entry name" value="PEPTIDASE_M14"/>
    <property type="match status" value="1"/>
</dbReference>
<dbReference type="Gene3D" id="3.40.630.10">
    <property type="entry name" value="Zn peptidases"/>
    <property type="match status" value="1"/>
</dbReference>
<name>A0AB39ZCC3_DROSZ</name>
<gene>
    <name evidence="6" type="primary">LOC108012306</name>
</gene>
<keyword evidence="6" id="KW-0378">Hydrolase</keyword>
<organism evidence="5 6">
    <name type="scientific">Drosophila suzukii</name>
    <name type="common">Spotted-wing drosophila fruit fly</name>
    <dbReference type="NCBI Taxonomy" id="28584"/>
    <lineage>
        <taxon>Eukaryota</taxon>
        <taxon>Metazoa</taxon>
        <taxon>Ecdysozoa</taxon>
        <taxon>Arthropoda</taxon>
        <taxon>Hexapoda</taxon>
        <taxon>Insecta</taxon>
        <taxon>Pterygota</taxon>
        <taxon>Neoptera</taxon>
        <taxon>Endopterygota</taxon>
        <taxon>Diptera</taxon>
        <taxon>Brachycera</taxon>
        <taxon>Muscomorpha</taxon>
        <taxon>Ephydroidea</taxon>
        <taxon>Drosophilidae</taxon>
        <taxon>Drosophila</taxon>
        <taxon>Sophophora</taxon>
    </lineage>
</organism>
<comment type="similarity">
    <text evidence="2 3">Belongs to the peptidase M14 family.</text>
</comment>
<evidence type="ECO:0000313" key="5">
    <source>
        <dbReference type="Proteomes" id="UP001652628"/>
    </source>
</evidence>
<comment type="cofactor">
    <cofactor evidence="1">
        <name>Zn(2+)</name>
        <dbReference type="ChEBI" id="CHEBI:29105"/>
    </cofactor>
</comment>
<feature type="active site" description="Proton donor/acceptor" evidence="3">
    <location>
        <position position="223"/>
    </location>
</feature>
<protein>
    <submittedName>
        <fullName evidence="6">Carboxypeptidase B1</fullName>
    </submittedName>
</protein>
<evidence type="ECO:0000256" key="2">
    <source>
        <dbReference type="ARBA" id="ARBA00005988"/>
    </source>
</evidence>
<dbReference type="PANTHER" id="PTHR11705:SF140">
    <property type="entry name" value="FI02848P-RELATED"/>
    <property type="match status" value="1"/>
</dbReference>
<evidence type="ECO:0000313" key="6">
    <source>
        <dbReference type="RefSeq" id="XP_016933096.3"/>
    </source>
</evidence>
<keyword evidence="5" id="KW-1185">Reference proteome</keyword>
<keyword evidence="6" id="KW-0645">Protease</keyword>
<accession>A0AB39ZCC3</accession>
<dbReference type="Pfam" id="PF00246">
    <property type="entry name" value="Peptidase_M14"/>
    <property type="match status" value="1"/>
</dbReference>
<keyword evidence="6" id="KW-0121">Carboxypeptidase</keyword>
<dbReference type="GeneID" id="108012306"/>
<reference evidence="6" key="1">
    <citation type="submission" date="2025-08" db="UniProtKB">
        <authorList>
            <consortium name="RefSeq"/>
        </authorList>
    </citation>
    <scope>IDENTIFICATION</scope>
</reference>
<dbReference type="RefSeq" id="XP_016933096.3">
    <property type="nucleotide sequence ID" value="XM_017077607.4"/>
</dbReference>
<dbReference type="PANTHER" id="PTHR11705">
    <property type="entry name" value="PROTEASE FAMILY M14 CARBOXYPEPTIDASE A,B"/>
    <property type="match status" value="1"/>
</dbReference>
<dbReference type="InterPro" id="IPR000834">
    <property type="entry name" value="Peptidase_M14"/>
</dbReference>
<dbReference type="SMART" id="SM00631">
    <property type="entry name" value="Zn_pept"/>
    <property type="match status" value="1"/>
</dbReference>
<dbReference type="GO" id="GO:0006508">
    <property type="term" value="P:proteolysis"/>
    <property type="evidence" value="ECO:0007669"/>
    <property type="project" value="UniProtKB-KW"/>
</dbReference>
<sequence>MHGREWITHTAALNIIDQLVVNFKENMELLEDYDWVILPLVNVDGYTYSRSGNVFTDEAIDCGSVTTLDHEIKCWRKNRNINGNACIGIDLNRNFGHGWGKGLSSNLSCNDTYKGPYEFSEPESQAVQEVLLDLVNPRRGILYLSLHSAVSMILYPWGSERIDAENYKEHVEVAQAGVDAISNGKFKFPSNYTTIPTYKLYVAGGSSSDYAYKIGFPLSMTWELPEKIGNLSFEFHPPTNLIKELVEETWIGMRAIAKKVIQKYPKNKNSIKKVNNNNLNNV</sequence>
<dbReference type="SUPFAM" id="SSF53187">
    <property type="entry name" value="Zn-dependent exopeptidases"/>
    <property type="match status" value="1"/>
</dbReference>
<proteinExistence type="inferred from homology"/>
<feature type="domain" description="Peptidase M14" evidence="4">
    <location>
        <begin position="1"/>
        <end position="260"/>
    </location>
</feature>
<evidence type="ECO:0000259" key="4">
    <source>
        <dbReference type="PROSITE" id="PS52035"/>
    </source>
</evidence>
<evidence type="ECO:0000256" key="3">
    <source>
        <dbReference type="PROSITE-ProRule" id="PRU01379"/>
    </source>
</evidence>